<dbReference type="EMBL" id="CP061169">
    <property type="protein sequence ID" value="QPZ39869.1"/>
    <property type="molecule type" value="Genomic_DNA"/>
</dbReference>
<protein>
    <recommendedName>
        <fullName evidence="17">Probable peptidoglycan glycosyltransferase FtsW</fullName>
        <ecNumber evidence="19">2.4.99.28</ecNumber>
    </recommendedName>
    <alternativeName>
        <fullName evidence="18">Cell division protein FtsW</fullName>
    </alternativeName>
    <alternativeName>
        <fullName evidence="15">Cell wall polymerase</fullName>
    </alternativeName>
    <alternativeName>
        <fullName evidence="14">Peptidoglycan polymerase</fullName>
    </alternativeName>
</protein>
<comment type="function">
    <text evidence="21">Peptidoglycan polymerase that is essential for cell division.</text>
</comment>
<evidence type="ECO:0000256" key="11">
    <source>
        <dbReference type="ARBA" id="ARBA00023136"/>
    </source>
</evidence>
<evidence type="ECO:0000256" key="2">
    <source>
        <dbReference type="ARBA" id="ARBA00004752"/>
    </source>
</evidence>
<evidence type="ECO:0000256" key="10">
    <source>
        <dbReference type="ARBA" id="ARBA00022989"/>
    </source>
</evidence>
<feature type="transmembrane region" description="Helical" evidence="23">
    <location>
        <begin position="96"/>
        <end position="114"/>
    </location>
</feature>
<keyword evidence="25" id="KW-1185">Reference proteome</keyword>
<dbReference type="InterPro" id="IPR013437">
    <property type="entry name" value="FtsW"/>
</dbReference>
<evidence type="ECO:0000256" key="1">
    <source>
        <dbReference type="ARBA" id="ARBA00004651"/>
    </source>
</evidence>
<evidence type="ECO:0000256" key="4">
    <source>
        <dbReference type="ARBA" id="ARBA00022618"/>
    </source>
</evidence>
<proteinExistence type="inferred from homology"/>
<accession>A0ABX6YM39</accession>
<dbReference type="PANTHER" id="PTHR30474:SF2">
    <property type="entry name" value="PEPTIDOGLYCAN GLYCOSYLTRANSFERASE FTSW-RELATED"/>
    <property type="match status" value="1"/>
</dbReference>
<dbReference type="EC" id="2.4.99.28" evidence="19"/>
<evidence type="ECO:0000256" key="8">
    <source>
        <dbReference type="ARBA" id="ARBA00022960"/>
    </source>
</evidence>
<feature type="transmembrane region" description="Helical" evidence="23">
    <location>
        <begin position="232"/>
        <end position="250"/>
    </location>
</feature>
<evidence type="ECO:0000313" key="25">
    <source>
        <dbReference type="Proteomes" id="UP000662814"/>
    </source>
</evidence>
<evidence type="ECO:0000256" key="13">
    <source>
        <dbReference type="ARBA" id="ARBA00023316"/>
    </source>
</evidence>
<evidence type="ECO:0000256" key="6">
    <source>
        <dbReference type="ARBA" id="ARBA00022679"/>
    </source>
</evidence>
<comment type="similarity">
    <text evidence="16">Belongs to the SEDS family. FtsW subfamily.</text>
</comment>
<dbReference type="PANTHER" id="PTHR30474">
    <property type="entry name" value="CELL CYCLE PROTEIN"/>
    <property type="match status" value="1"/>
</dbReference>
<name>A0ABX6YM39_9MICO</name>
<keyword evidence="12" id="KW-0131">Cell cycle</keyword>
<evidence type="ECO:0000256" key="7">
    <source>
        <dbReference type="ARBA" id="ARBA00022692"/>
    </source>
</evidence>
<evidence type="ECO:0000256" key="14">
    <source>
        <dbReference type="ARBA" id="ARBA00032370"/>
    </source>
</evidence>
<comment type="catalytic activity">
    <reaction evidence="20">
        <text>[GlcNAc-(1-&gt;4)-Mur2Ac(oyl-L-Ala-gamma-D-Glu-L-Lys-D-Ala-D-Ala)](n)-di-trans,octa-cis-undecaprenyl diphosphate + beta-D-GlcNAc-(1-&gt;4)-Mur2Ac(oyl-L-Ala-gamma-D-Glu-L-Lys-D-Ala-D-Ala)-di-trans,octa-cis-undecaprenyl diphosphate = [GlcNAc-(1-&gt;4)-Mur2Ac(oyl-L-Ala-gamma-D-Glu-L-Lys-D-Ala-D-Ala)](n+1)-di-trans,octa-cis-undecaprenyl diphosphate + di-trans,octa-cis-undecaprenyl diphosphate + H(+)</text>
        <dbReference type="Rhea" id="RHEA:23708"/>
        <dbReference type="Rhea" id="RHEA-COMP:9602"/>
        <dbReference type="Rhea" id="RHEA-COMP:9603"/>
        <dbReference type="ChEBI" id="CHEBI:15378"/>
        <dbReference type="ChEBI" id="CHEBI:58405"/>
        <dbReference type="ChEBI" id="CHEBI:60033"/>
        <dbReference type="ChEBI" id="CHEBI:78435"/>
        <dbReference type="EC" id="2.4.99.28"/>
    </reaction>
</comment>
<sequence length="421" mass="45471">MTSAARTSRRPSTRFREVGPMTNQRSLTEPRAERRGFTSARISLGKIDKAVPSNFVLLLGVTLFLVVFGLIMVASSSTIDSYLDSQGFFGGFWKQATYAAIGVPLMLIMSRFPISFWKTWAWPAMIFALILQMLVFTPLGIEDGGNRNWIAIGPVSGQPSELVKVALVIWLAAVLTRKQPLLGKWYHVLIPVLPVAGAAIGLVLLGHDLGTVSIMAGIVLGALFFANVKLRYLAVPVIGGVALLAVMALTSENRMRRITSFLDAQCLDYEGLCWQPLHGTWALAGGAIFGRGLGNSHEKWAWLPAASNDYIFAIIGEELGLIGCVVLLALFVVMAIVFLRIMRSASDPFTRIATGTVMVWIIGQAFVNIGVVLRVFPVLGVPLPFISAGGTALLTGMMAIGVVLSCARHDDASLARTKARQ</sequence>
<dbReference type="Pfam" id="PF01098">
    <property type="entry name" value="FTSW_RODA_SPOVE"/>
    <property type="match status" value="1"/>
</dbReference>
<keyword evidence="7 23" id="KW-0812">Transmembrane</keyword>
<evidence type="ECO:0000256" key="3">
    <source>
        <dbReference type="ARBA" id="ARBA00022475"/>
    </source>
</evidence>
<organism evidence="24 25">
    <name type="scientific">Paramicrobacterium chengjingii</name>
    <dbReference type="NCBI Taxonomy" id="2769067"/>
    <lineage>
        <taxon>Bacteria</taxon>
        <taxon>Bacillati</taxon>
        <taxon>Actinomycetota</taxon>
        <taxon>Actinomycetes</taxon>
        <taxon>Micrococcales</taxon>
        <taxon>Microbacteriaceae</taxon>
        <taxon>Paramicrobacterium</taxon>
    </lineage>
</organism>
<keyword evidence="3" id="KW-1003">Cell membrane</keyword>
<evidence type="ECO:0000256" key="23">
    <source>
        <dbReference type="SAM" id="Phobius"/>
    </source>
</evidence>
<evidence type="ECO:0000256" key="5">
    <source>
        <dbReference type="ARBA" id="ARBA00022676"/>
    </source>
</evidence>
<evidence type="ECO:0000256" key="18">
    <source>
        <dbReference type="ARBA" id="ARBA00041418"/>
    </source>
</evidence>
<evidence type="ECO:0000256" key="15">
    <source>
        <dbReference type="ARBA" id="ARBA00033270"/>
    </source>
</evidence>
<keyword evidence="10 23" id="KW-1133">Transmembrane helix</keyword>
<feature type="transmembrane region" description="Helical" evidence="23">
    <location>
        <begin position="185"/>
        <end position="204"/>
    </location>
</feature>
<keyword evidence="8" id="KW-0133">Cell shape</keyword>
<feature type="transmembrane region" description="Helical" evidence="23">
    <location>
        <begin position="55"/>
        <end position="75"/>
    </location>
</feature>
<dbReference type="PROSITE" id="PS00428">
    <property type="entry name" value="FTSW_RODA_SPOVE"/>
    <property type="match status" value="1"/>
</dbReference>
<feature type="region of interest" description="Disordered" evidence="22">
    <location>
        <begin position="1"/>
        <end position="34"/>
    </location>
</feature>
<evidence type="ECO:0000256" key="19">
    <source>
        <dbReference type="ARBA" id="ARBA00044770"/>
    </source>
</evidence>
<dbReference type="NCBIfam" id="TIGR02614">
    <property type="entry name" value="ftsW"/>
    <property type="match status" value="1"/>
</dbReference>
<feature type="transmembrane region" description="Helical" evidence="23">
    <location>
        <begin position="120"/>
        <end position="141"/>
    </location>
</feature>
<keyword evidence="4" id="KW-0132">Cell division</keyword>
<feature type="transmembrane region" description="Helical" evidence="23">
    <location>
        <begin position="351"/>
        <end position="373"/>
    </location>
</feature>
<keyword evidence="5" id="KW-0328">Glycosyltransferase</keyword>
<dbReference type="Proteomes" id="UP000662814">
    <property type="component" value="Chromosome"/>
</dbReference>
<keyword evidence="13" id="KW-0961">Cell wall biogenesis/degradation</keyword>
<evidence type="ECO:0000256" key="9">
    <source>
        <dbReference type="ARBA" id="ARBA00022984"/>
    </source>
</evidence>
<gene>
    <name evidence="24" type="primary">ftsW</name>
    <name evidence="24" type="ORF">HCR76_07540</name>
</gene>
<evidence type="ECO:0000313" key="24">
    <source>
        <dbReference type="EMBL" id="QPZ39869.1"/>
    </source>
</evidence>
<keyword evidence="6" id="KW-0808">Transferase</keyword>
<evidence type="ECO:0000256" key="20">
    <source>
        <dbReference type="ARBA" id="ARBA00049902"/>
    </source>
</evidence>
<feature type="transmembrane region" description="Helical" evidence="23">
    <location>
        <begin position="310"/>
        <end position="339"/>
    </location>
</feature>
<reference evidence="24 25" key="1">
    <citation type="submission" date="2020-12" db="EMBL/GenBank/DDBJ databases">
        <title>Microbacterium sp. HY060.</title>
        <authorList>
            <person name="Zhou J."/>
        </authorList>
    </citation>
    <scope>NUCLEOTIDE SEQUENCE [LARGE SCALE GENOMIC DNA]</scope>
    <source>
        <strain evidence="24 25">HY60</strain>
    </source>
</reference>
<evidence type="ECO:0000256" key="16">
    <source>
        <dbReference type="ARBA" id="ARBA00038053"/>
    </source>
</evidence>
<evidence type="ECO:0000256" key="17">
    <source>
        <dbReference type="ARBA" id="ARBA00041185"/>
    </source>
</evidence>
<evidence type="ECO:0000256" key="22">
    <source>
        <dbReference type="SAM" id="MobiDB-lite"/>
    </source>
</evidence>
<evidence type="ECO:0000256" key="12">
    <source>
        <dbReference type="ARBA" id="ARBA00023306"/>
    </source>
</evidence>
<keyword evidence="11 23" id="KW-0472">Membrane</keyword>
<dbReference type="InterPro" id="IPR018365">
    <property type="entry name" value="Cell_cycle_FtsW-rel_CS"/>
</dbReference>
<dbReference type="InterPro" id="IPR001182">
    <property type="entry name" value="FtsW/RodA"/>
</dbReference>
<keyword evidence="9" id="KW-0573">Peptidoglycan synthesis</keyword>
<evidence type="ECO:0000256" key="21">
    <source>
        <dbReference type="ARBA" id="ARBA00049966"/>
    </source>
</evidence>
<feature type="transmembrane region" description="Helical" evidence="23">
    <location>
        <begin position="209"/>
        <end position="226"/>
    </location>
</feature>
<feature type="transmembrane region" description="Helical" evidence="23">
    <location>
        <begin position="385"/>
        <end position="407"/>
    </location>
</feature>
<feature type="transmembrane region" description="Helical" evidence="23">
    <location>
        <begin position="162"/>
        <end position="179"/>
    </location>
</feature>
<comment type="pathway">
    <text evidence="2">Cell wall biogenesis; peptidoglycan biosynthesis.</text>
</comment>
<comment type="subcellular location">
    <subcellularLocation>
        <location evidence="1">Cell membrane</location>
        <topology evidence="1">Multi-pass membrane protein</topology>
    </subcellularLocation>
</comment>